<accession>A0A3N2CUQ1</accession>
<gene>
    <name evidence="5" type="ORF">EDD33_2133</name>
</gene>
<name>A0A3N2CUQ1_9ACTN</name>
<dbReference type="InterPro" id="IPR000182">
    <property type="entry name" value="GNAT_dom"/>
</dbReference>
<feature type="region of interest" description="Disordered" evidence="3">
    <location>
        <begin position="1"/>
        <end position="22"/>
    </location>
</feature>
<proteinExistence type="predicted"/>
<dbReference type="RefSeq" id="WP_123390701.1">
    <property type="nucleotide sequence ID" value="NZ_RKHO01000001.1"/>
</dbReference>
<feature type="domain" description="N-acetyltransferase" evidence="4">
    <location>
        <begin position="207"/>
        <end position="355"/>
    </location>
</feature>
<keyword evidence="6" id="KW-1185">Reference proteome</keyword>
<dbReference type="CDD" id="cd04301">
    <property type="entry name" value="NAT_SF"/>
    <property type="match status" value="1"/>
</dbReference>
<keyword evidence="5" id="KW-0689">Ribosomal protein</keyword>
<evidence type="ECO:0000256" key="3">
    <source>
        <dbReference type="SAM" id="MobiDB-lite"/>
    </source>
</evidence>
<dbReference type="PROSITE" id="PS51186">
    <property type="entry name" value="GNAT"/>
    <property type="match status" value="1"/>
</dbReference>
<dbReference type="GO" id="GO:0005840">
    <property type="term" value="C:ribosome"/>
    <property type="evidence" value="ECO:0007669"/>
    <property type="project" value="UniProtKB-KW"/>
</dbReference>
<dbReference type="AlphaFoldDB" id="A0A3N2CUQ1"/>
<dbReference type="OrthoDB" id="9799092at2"/>
<comment type="caution">
    <text evidence="5">The sequence shown here is derived from an EMBL/GenBank/DDBJ whole genome shotgun (WGS) entry which is preliminary data.</text>
</comment>
<dbReference type="Proteomes" id="UP000281738">
    <property type="component" value="Unassembled WGS sequence"/>
</dbReference>
<evidence type="ECO:0000256" key="2">
    <source>
        <dbReference type="ARBA" id="ARBA00023315"/>
    </source>
</evidence>
<dbReference type="Pfam" id="PF00583">
    <property type="entry name" value="Acetyltransf_1"/>
    <property type="match status" value="1"/>
</dbReference>
<feature type="compositionally biased region" description="Polar residues" evidence="3">
    <location>
        <begin position="1"/>
        <end position="14"/>
    </location>
</feature>
<evidence type="ECO:0000256" key="1">
    <source>
        <dbReference type="ARBA" id="ARBA00022679"/>
    </source>
</evidence>
<dbReference type="SUPFAM" id="SSF55729">
    <property type="entry name" value="Acyl-CoA N-acyltransferases (Nat)"/>
    <property type="match status" value="1"/>
</dbReference>
<reference evidence="5 6" key="1">
    <citation type="submission" date="2018-11" db="EMBL/GenBank/DDBJ databases">
        <title>Sequencing the genomes of 1000 actinobacteria strains.</title>
        <authorList>
            <person name="Klenk H.-P."/>
        </authorList>
    </citation>
    <scope>NUCLEOTIDE SEQUENCE [LARGE SCALE GENOMIC DNA]</scope>
    <source>
        <strain evidence="5 6">DSM 12652</strain>
    </source>
</reference>
<dbReference type="GO" id="GO:0016747">
    <property type="term" value="F:acyltransferase activity, transferring groups other than amino-acyl groups"/>
    <property type="evidence" value="ECO:0007669"/>
    <property type="project" value="InterPro"/>
</dbReference>
<evidence type="ECO:0000313" key="6">
    <source>
        <dbReference type="Proteomes" id="UP000281738"/>
    </source>
</evidence>
<sequence length="358" mass="39615">MTSPQPADPTSSPRSLAGLPDGWTARLPQLDDLGALVDLRAADKRPWTGSASVDREAVESEVAGPASWTRRQVVLVDPEGGVRGWVVVHDRAAGRTMLHVYLDRGLDRATQDRVAGAAYAFVAEQATEICRLRATTATRLDASPFAEDEVQRRWLGDAGYELRRTWLQMSRPVLPSEAEELPAPREGVTIRRVDSHENDLPVAGDLQIVHEMLESSFEDHFNSYRESFPEFVQRLREDPGHRWDHWWLAFVEVDGRQLAAGAVVSTVLPEGPAGHEGSYVDYIGVHRDARGRGVAKALLHTVIADAARRGRDRVGLEVDDDSPTGADGLYTSMGWTTDYVTESWFRDLEIEQPDGATS</sequence>
<keyword evidence="5" id="KW-0687">Ribonucleoprotein</keyword>
<protein>
    <submittedName>
        <fullName evidence="5">Ribosomal protein S18 acetylase RimI-like enzyme</fullName>
    </submittedName>
</protein>
<dbReference type="Gene3D" id="3.40.630.30">
    <property type="match status" value="1"/>
</dbReference>
<keyword evidence="1" id="KW-0808">Transferase</keyword>
<evidence type="ECO:0000259" key="4">
    <source>
        <dbReference type="PROSITE" id="PS51186"/>
    </source>
</evidence>
<keyword evidence="2" id="KW-0012">Acyltransferase</keyword>
<dbReference type="InterPro" id="IPR016181">
    <property type="entry name" value="Acyl_CoA_acyltransferase"/>
</dbReference>
<dbReference type="InterPro" id="IPR050680">
    <property type="entry name" value="YpeA/RimI_acetyltransf"/>
</dbReference>
<dbReference type="PANTHER" id="PTHR43420:SF44">
    <property type="entry name" value="ACETYLTRANSFERASE YPEA"/>
    <property type="match status" value="1"/>
</dbReference>
<organism evidence="5 6">
    <name type="scientific">Nocardioides aurantiacus</name>
    <dbReference type="NCBI Taxonomy" id="86796"/>
    <lineage>
        <taxon>Bacteria</taxon>
        <taxon>Bacillati</taxon>
        <taxon>Actinomycetota</taxon>
        <taxon>Actinomycetes</taxon>
        <taxon>Propionibacteriales</taxon>
        <taxon>Nocardioidaceae</taxon>
        <taxon>Nocardioides</taxon>
    </lineage>
</organism>
<dbReference type="EMBL" id="RKHO01000001">
    <property type="protein sequence ID" value="ROR91267.1"/>
    <property type="molecule type" value="Genomic_DNA"/>
</dbReference>
<evidence type="ECO:0000313" key="5">
    <source>
        <dbReference type="EMBL" id="ROR91267.1"/>
    </source>
</evidence>
<dbReference type="PANTHER" id="PTHR43420">
    <property type="entry name" value="ACETYLTRANSFERASE"/>
    <property type="match status" value="1"/>
</dbReference>